<feature type="domain" description="Major facilitator superfamily (MFS) profile" evidence="5">
    <location>
        <begin position="253"/>
        <end position="448"/>
    </location>
</feature>
<feature type="transmembrane region" description="Helical" evidence="4">
    <location>
        <begin position="345"/>
        <end position="367"/>
    </location>
</feature>
<protein>
    <recommendedName>
        <fullName evidence="5">Major facilitator superfamily (MFS) profile domain-containing protein</fullName>
    </recommendedName>
</protein>
<keyword evidence="4" id="KW-1133">Transmembrane helix</keyword>
<dbReference type="InterPro" id="IPR050327">
    <property type="entry name" value="Proton-linked_MCT"/>
</dbReference>
<evidence type="ECO:0000256" key="3">
    <source>
        <dbReference type="SAM" id="MobiDB-lite"/>
    </source>
</evidence>
<feature type="transmembrane region" description="Helical" evidence="4">
    <location>
        <begin position="254"/>
        <end position="275"/>
    </location>
</feature>
<dbReference type="Proteomes" id="UP000249363">
    <property type="component" value="Unassembled WGS sequence"/>
</dbReference>
<dbReference type="PANTHER" id="PTHR11360:SF287">
    <property type="entry name" value="MFS MONOCARBOXYLATE TRANSPORTER"/>
    <property type="match status" value="1"/>
</dbReference>
<dbReference type="OrthoDB" id="2213137at2759"/>
<evidence type="ECO:0000256" key="1">
    <source>
        <dbReference type="ARBA" id="ARBA00004141"/>
    </source>
</evidence>
<feature type="transmembrane region" description="Helical" evidence="4">
    <location>
        <begin position="320"/>
        <end position="339"/>
    </location>
</feature>
<dbReference type="SUPFAM" id="SSF103473">
    <property type="entry name" value="MFS general substrate transporter"/>
    <property type="match status" value="1"/>
</dbReference>
<dbReference type="GO" id="GO:0022857">
    <property type="term" value="F:transmembrane transporter activity"/>
    <property type="evidence" value="ECO:0007669"/>
    <property type="project" value="InterPro"/>
</dbReference>
<dbReference type="Gene3D" id="1.20.1250.20">
    <property type="entry name" value="MFS general substrate transporter like domains"/>
    <property type="match status" value="2"/>
</dbReference>
<dbReference type="GO" id="GO:0016020">
    <property type="term" value="C:membrane"/>
    <property type="evidence" value="ECO:0007669"/>
    <property type="project" value="UniProtKB-SubCell"/>
</dbReference>
<dbReference type="PANTHER" id="PTHR11360">
    <property type="entry name" value="MONOCARBOXYLATE TRANSPORTER"/>
    <property type="match status" value="1"/>
</dbReference>
<feature type="transmembrane region" description="Helical" evidence="4">
    <location>
        <begin position="89"/>
        <end position="113"/>
    </location>
</feature>
<sequence>MEYELDHRPSDIDSPNNDNASDNASNETETITGIEQQYLHPADRGLHAYLSLLSSFILEALIWGFAFTFGIFQQYYSTHPPFNKDVSNIAVIGTCSMGIIYILSPLVFGLLLGFPKLKRYSSAFGLCVMVPALLGSSFANTTTQLLVTQGIAYAIGASFAYAPLILFMEEWFVKRRGFAFGIMWAGTGVSGVVLPLVMQWLINTHGFRTTLRVWSTVLLVLIGPLLYFVKPRIPIAQNSSTRPFNLKFLRNKSFMIFQLGNMLQALGFFLPTIYLPTYATNTLGVNAVVSSLTVILFNLASVFGCIVMGAMVDRYQATTCILLSTIGSTVSVFLIWGFSSSLAPLLIFCVVYGVFAGSFSSTWPAIMREVKIQETSVEPAIVFAFLAAGRGIGNVASGPLSDGLLQGYPFEGVLGGAYGTGYGSLIVFTGVTALLGGLSVLARPLKLI</sequence>
<organism evidence="6 7">
    <name type="scientific">Talaromyces amestolkiae</name>
    <dbReference type="NCBI Taxonomy" id="1196081"/>
    <lineage>
        <taxon>Eukaryota</taxon>
        <taxon>Fungi</taxon>
        <taxon>Dikarya</taxon>
        <taxon>Ascomycota</taxon>
        <taxon>Pezizomycotina</taxon>
        <taxon>Eurotiomycetes</taxon>
        <taxon>Eurotiomycetidae</taxon>
        <taxon>Eurotiales</taxon>
        <taxon>Trichocomaceae</taxon>
        <taxon>Talaromyces</taxon>
        <taxon>Talaromyces sect. Talaromyces</taxon>
    </lineage>
</organism>
<keyword evidence="4" id="KW-0812">Transmembrane</keyword>
<feature type="region of interest" description="Disordered" evidence="3">
    <location>
        <begin position="1"/>
        <end position="27"/>
    </location>
</feature>
<comment type="subcellular location">
    <subcellularLocation>
        <location evidence="1">Membrane</location>
        <topology evidence="1">Multi-pass membrane protein</topology>
    </subcellularLocation>
</comment>
<feature type="transmembrane region" description="Helical" evidence="4">
    <location>
        <begin position="287"/>
        <end position="308"/>
    </location>
</feature>
<feature type="transmembrane region" description="Helical" evidence="4">
    <location>
        <begin position="420"/>
        <end position="442"/>
    </location>
</feature>
<proteinExistence type="inferred from homology"/>
<evidence type="ECO:0000313" key="7">
    <source>
        <dbReference type="Proteomes" id="UP000249363"/>
    </source>
</evidence>
<keyword evidence="4" id="KW-0472">Membrane</keyword>
<feature type="compositionally biased region" description="Basic and acidic residues" evidence="3">
    <location>
        <begin position="1"/>
        <end position="11"/>
    </location>
</feature>
<feature type="transmembrane region" description="Helical" evidence="4">
    <location>
        <begin position="213"/>
        <end position="233"/>
    </location>
</feature>
<gene>
    <name evidence="6" type="ORF">BHQ10_000262</name>
</gene>
<dbReference type="InterPro" id="IPR011701">
    <property type="entry name" value="MFS"/>
</dbReference>
<reference evidence="6 7" key="1">
    <citation type="journal article" date="2017" name="Biotechnol. Biofuels">
        <title>Differential beta-glucosidase expression as a function of carbon source availability in Talaromyces amestolkiae: a genomic and proteomic approach.</title>
        <authorList>
            <person name="de Eugenio L.I."/>
            <person name="Mendez-Liter J.A."/>
            <person name="Nieto-Dominguez M."/>
            <person name="Alonso L."/>
            <person name="Gil-Munoz J."/>
            <person name="Barriuso J."/>
            <person name="Prieto A."/>
            <person name="Martinez M.J."/>
        </authorList>
    </citation>
    <scope>NUCLEOTIDE SEQUENCE [LARGE SCALE GENOMIC DNA]</scope>
    <source>
        <strain evidence="6 7">CIB</strain>
    </source>
</reference>
<feature type="transmembrane region" description="Helical" evidence="4">
    <location>
        <begin position="120"/>
        <end position="139"/>
    </location>
</feature>
<dbReference type="AlphaFoldDB" id="A0A364KL22"/>
<dbReference type="EMBL" id="MIKG01000001">
    <property type="protein sequence ID" value="RAO64250.1"/>
    <property type="molecule type" value="Genomic_DNA"/>
</dbReference>
<dbReference type="InterPro" id="IPR020846">
    <property type="entry name" value="MFS_dom"/>
</dbReference>
<name>A0A364KL22_TALAM</name>
<dbReference type="InterPro" id="IPR036259">
    <property type="entry name" value="MFS_trans_sf"/>
</dbReference>
<dbReference type="Pfam" id="PF07690">
    <property type="entry name" value="MFS_1"/>
    <property type="match status" value="1"/>
</dbReference>
<feature type="transmembrane region" description="Helical" evidence="4">
    <location>
        <begin position="145"/>
        <end position="166"/>
    </location>
</feature>
<evidence type="ECO:0000313" key="6">
    <source>
        <dbReference type="EMBL" id="RAO64250.1"/>
    </source>
</evidence>
<feature type="transmembrane region" description="Helical" evidence="4">
    <location>
        <begin position="379"/>
        <end position="400"/>
    </location>
</feature>
<accession>A0A364KL22</accession>
<dbReference type="PROSITE" id="PS50850">
    <property type="entry name" value="MFS"/>
    <property type="match status" value="1"/>
</dbReference>
<evidence type="ECO:0000256" key="4">
    <source>
        <dbReference type="SAM" id="Phobius"/>
    </source>
</evidence>
<feature type="compositionally biased region" description="Low complexity" evidence="3">
    <location>
        <begin position="12"/>
        <end position="26"/>
    </location>
</feature>
<keyword evidence="7" id="KW-1185">Reference proteome</keyword>
<feature type="transmembrane region" description="Helical" evidence="4">
    <location>
        <begin position="46"/>
        <end position="69"/>
    </location>
</feature>
<comment type="similarity">
    <text evidence="2">Belongs to the major facilitator superfamily. Monocarboxylate porter (TC 2.A.1.13) family.</text>
</comment>
<feature type="transmembrane region" description="Helical" evidence="4">
    <location>
        <begin position="178"/>
        <end position="201"/>
    </location>
</feature>
<comment type="caution">
    <text evidence="6">The sequence shown here is derived from an EMBL/GenBank/DDBJ whole genome shotgun (WGS) entry which is preliminary data.</text>
</comment>
<dbReference type="GeneID" id="63789479"/>
<evidence type="ECO:0000256" key="2">
    <source>
        <dbReference type="ARBA" id="ARBA00006727"/>
    </source>
</evidence>
<dbReference type="RefSeq" id="XP_040728767.1">
    <property type="nucleotide sequence ID" value="XM_040874786.1"/>
</dbReference>
<evidence type="ECO:0000259" key="5">
    <source>
        <dbReference type="PROSITE" id="PS50850"/>
    </source>
</evidence>